<evidence type="ECO:0000256" key="3">
    <source>
        <dbReference type="ARBA" id="ARBA00023125"/>
    </source>
</evidence>
<evidence type="ECO:0000256" key="4">
    <source>
        <dbReference type="ARBA" id="ARBA00023163"/>
    </source>
</evidence>
<dbReference type="PROSITE" id="PS50932">
    <property type="entry name" value="HTH_LACI_2"/>
    <property type="match status" value="1"/>
</dbReference>
<dbReference type="SUPFAM" id="SSF53822">
    <property type="entry name" value="Periplasmic binding protein-like I"/>
    <property type="match status" value="1"/>
</dbReference>
<dbReference type="InterPro" id="IPR028082">
    <property type="entry name" value="Peripla_BP_I"/>
</dbReference>
<dbReference type="GO" id="GO:0003700">
    <property type="term" value="F:DNA-binding transcription factor activity"/>
    <property type="evidence" value="ECO:0007669"/>
    <property type="project" value="TreeGrafter"/>
</dbReference>
<dbReference type="PANTHER" id="PTHR30146:SF148">
    <property type="entry name" value="HTH-TYPE TRANSCRIPTIONAL REPRESSOR PURR-RELATED"/>
    <property type="match status" value="1"/>
</dbReference>
<keyword evidence="2" id="KW-0805">Transcription regulation</keyword>
<keyword evidence="1" id="KW-0678">Repressor</keyword>
<dbReference type="EMBL" id="CP015453">
    <property type="protein sequence ID" value="AWH96081.1"/>
    <property type="molecule type" value="Genomic_DNA"/>
</dbReference>
<dbReference type="AlphaFoldDB" id="A0AAD0JUQ3"/>
<dbReference type="InterPro" id="IPR010982">
    <property type="entry name" value="Lambda_DNA-bd_dom_sf"/>
</dbReference>
<evidence type="ECO:0000313" key="7">
    <source>
        <dbReference type="Proteomes" id="UP000244903"/>
    </source>
</evidence>
<gene>
    <name evidence="6" type="ORF">A6048_11905</name>
</gene>
<dbReference type="GO" id="GO:0000976">
    <property type="term" value="F:transcription cis-regulatory region binding"/>
    <property type="evidence" value="ECO:0007669"/>
    <property type="project" value="TreeGrafter"/>
</dbReference>
<organism evidence="6 7">
    <name type="scientific">Dietzia psychralcaliphila</name>
    <dbReference type="NCBI Taxonomy" id="139021"/>
    <lineage>
        <taxon>Bacteria</taxon>
        <taxon>Bacillati</taxon>
        <taxon>Actinomycetota</taxon>
        <taxon>Actinomycetes</taxon>
        <taxon>Mycobacteriales</taxon>
        <taxon>Dietziaceae</taxon>
        <taxon>Dietzia</taxon>
    </lineage>
</organism>
<reference evidence="6 7" key="1">
    <citation type="submission" date="2016-04" db="EMBL/GenBank/DDBJ databases">
        <title>Complete genome sequence of the haloalkaliphilic hydrocarbon-degrading bacterium Dietzia psychralcaliphila ILA-1T, isolated from a drain of a fish product-processing plant.</title>
        <authorList>
            <person name="Zhao J."/>
            <person name="Hu B."/>
            <person name="Geng S."/>
            <person name="Nie Y."/>
            <person name="Tang Y."/>
        </authorList>
    </citation>
    <scope>NUCLEOTIDE SEQUENCE [LARGE SCALE GENOMIC DNA]</scope>
    <source>
        <strain evidence="6 7">ILA-1</strain>
    </source>
</reference>
<dbReference type="SMART" id="SM00354">
    <property type="entry name" value="HTH_LACI"/>
    <property type="match status" value="1"/>
</dbReference>
<dbReference type="Gene3D" id="3.40.50.2300">
    <property type="match status" value="2"/>
</dbReference>
<accession>A0AAD0JUQ3</accession>
<dbReference type="InterPro" id="IPR000843">
    <property type="entry name" value="HTH_LacI"/>
</dbReference>
<dbReference type="CDD" id="cd01392">
    <property type="entry name" value="HTH_LacI"/>
    <property type="match status" value="1"/>
</dbReference>
<dbReference type="PANTHER" id="PTHR30146">
    <property type="entry name" value="LACI-RELATED TRANSCRIPTIONAL REPRESSOR"/>
    <property type="match status" value="1"/>
</dbReference>
<dbReference type="Proteomes" id="UP000244903">
    <property type="component" value="Chromosome"/>
</dbReference>
<feature type="domain" description="HTH lacI-type" evidence="5">
    <location>
        <begin position="7"/>
        <end position="61"/>
    </location>
</feature>
<sequence length="332" mass="35141">MAPKSRTTLRDVAQAAGVSVPQASLALNGQGRVAAGTVRRVRDAADRLGYRPNPAARALRLGRVDAVGLITRNLSNSYFLDVLRGMEAVTSSRGSHVVVMDSGYDSATELAAVRRMADGQVSALAIAPVGGTEAVDWWRANRPELPIVQINTSPSPVVTTVGPDNTRAVTLAVDHLAGLGHQRIGFVCAPAADAADPDRTQAYLVRAGELGLSPEILPCRLRFDDVRDLVADQLADPGGMRTFLMNSDYTASAVYRAARDAGVEVGRDVSVLGHDDLPTSGLLAPAMTTVAFDRRLVGQIAATELLEPGPAPRTAMVPVHLMVRDSVADLRR</sequence>
<evidence type="ECO:0000256" key="1">
    <source>
        <dbReference type="ARBA" id="ARBA00022491"/>
    </source>
</evidence>
<name>A0AAD0JUQ3_9ACTN</name>
<dbReference type="CDD" id="cd06267">
    <property type="entry name" value="PBP1_LacI_sugar_binding-like"/>
    <property type="match status" value="1"/>
</dbReference>
<dbReference type="RefSeq" id="WP_107746453.1">
    <property type="nucleotide sequence ID" value="NZ_CP015453.1"/>
</dbReference>
<evidence type="ECO:0000313" key="6">
    <source>
        <dbReference type="EMBL" id="AWH96081.1"/>
    </source>
</evidence>
<proteinExistence type="predicted"/>
<keyword evidence="7" id="KW-1185">Reference proteome</keyword>
<protein>
    <recommendedName>
        <fullName evidence="5">HTH lacI-type domain-containing protein</fullName>
    </recommendedName>
</protein>
<keyword evidence="4" id="KW-0804">Transcription</keyword>
<dbReference type="KEGG" id="dpc:A6048_11905"/>
<evidence type="ECO:0000259" key="5">
    <source>
        <dbReference type="PROSITE" id="PS50932"/>
    </source>
</evidence>
<dbReference type="Pfam" id="PF00356">
    <property type="entry name" value="LacI"/>
    <property type="match status" value="1"/>
</dbReference>
<dbReference type="InterPro" id="IPR046335">
    <property type="entry name" value="LacI/GalR-like_sensor"/>
</dbReference>
<dbReference type="Pfam" id="PF13377">
    <property type="entry name" value="Peripla_BP_3"/>
    <property type="match status" value="1"/>
</dbReference>
<dbReference type="Gene3D" id="1.10.260.40">
    <property type="entry name" value="lambda repressor-like DNA-binding domains"/>
    <property type="match status" value="1"/>
</dbReference>
<evidence type="ECO:0000256" key="2">
    <source>
        <dbReference type="ARBA" id="ARBA00023015"/>
    </source>
</evidence>
<dbReference type="SUPFAM" id="SSF47413">
    <property type="entry name" value="lambda repressor-like DNA-binding domains"/>
    <property type="match status" value="1"/>
</dbReference>
<keyword evidence="3" id="KW-0238">DNA-binding</keyword>